<feature type="non-terminal residue" evidence="1">
    <location>
        <position position="1"/>
    </location>
</feature>
<dbReference type="PANTHER" id="PTHR33377:SF94">
    <property type="entry name" value="OS01G0582300 PROTEIN"/>
    <property type="match status" value="1"/>
</dbReference>
<dbReference type="EMBL" id="RWGY01000026">
    <property type="protein sequence ID" value="TVU22440.1"/>
    <property type="molecule type" value="Genomic_DNA"/>
</dbReference>
<evidence type="ECO:0000313" key="1">
    <source>
        <dbReference type="EMBL" id="TVU22440.1"/>
    </source>
</evidence>
<sequence>MEAEARRVTNPAMLLQLRQLREAMYRGFYMMDTVGTPASRPNQWLIMHKKLCLSDGRSLIVVEIVEDVDVMAWGNLNNLLSCEVHSCSKVILISRREHVSSLGTVEAVRLARLHDEEFWYFFRVLAFGSANPYDHIQILPQ</sequence>
<reference evidence="1 2" key="1">
    <citation type="journal article" date="2019" name="Sci. Rep.">
        <title>A high-quality genome of Eragrostis curvula grass provides insights into Poaceae evolution and supports new strategies to enhance forage quality.</title>
        <authorList>
            <person name="Carballo J."/>
            <person name="Santos B.A.C.M."/>
            <person name="Zappacosta D."/>
            <person name="Garbus I."/>
            <person name="Selva J.P."/>
            <person name="Gallo C.A."/>
            <person name="Diaz A."/>
            <person name="Albertini E."/>
            <person name="Caccamo M."/>
            <person name="Echenique V."/>
        </authorList>
    </citation>
    <scope>NUCLEOTIDE SEQUENCE [LARGE SCALE GENOMIC DNA]</scope>
    <source>
        <strain evidence="2">cv. Victoria</strain>
        <tissue evidence="1">Leaf</tissue>
    </source>
</reference>
<proteinExistence type="predicted"/>
<dbReference type="Proteomes" id="UP000324897">
    <property type="component" value="Unassembled WGS sequence"/>
</dbReference>
<evidence type="ECO:0008006" key="3">
    <source>
        <dbReference type="Google" id="ProtNLM"/>
    </source>
</evidence>
<dbReference type="AlphaFoldDB" id="A0A5J9UGY7"/>
<dbReference type="InterPro" id="IPR027417">
    <property type="entry name" value="P-loop_NTPase"/>
</dbReference>
<evidence type="ECO:0000313" key="2">
    <source>
        <dbReference type="Proteomes" id="UP000324897"/>
    </source>
</evidence>
<comment type="caution">
    <text evidence="1">The sequence shown here is derived from an EMBL/GenBank/DDBJ whole genome shotgun (WGS) entry which is preliminary data.</text>
</comment>
<dbReference type="SUPFAM" id="SSF52540">
    <property type="entry name" value="P-loop containing nucleoside triphosphate hydrolases"/>
    <property type="match status" value="1"/>
</dbReference>
<dbReference type="PANTHER" id="PTHR33377">
    <property type="entry name" value="OS10G0134700 PROTEIN-RELATED"/>
    <property type="match status" value="1"/>
</dbReference>
<organism evidence="1 2">
    <name type="scientific">Eragrostis curvula</name>
    <name type="common">weeping love grass</name>
    <dbReference type="NCBI Taxonomy" id="38414"/>
    <lineage>
        <taxon>Eukaryota</taxon>
        <taxon>Viridiplantae</taxon>
        <taxon>Streptophyta</taxon>
        <taxon>Embryophyta</taxon>
        <taxon>Tracheophyta</taxon>
        <taxon>Spermatophyta</taxon>
        <taxon>Magnoliopsida</taxon>
        <taxon>Liliopsida</taxon>
        <taxon>Poales</taxon>
        <taxon>Poaceae</taxon>
        <taxon>PACMAD clade</taxon>
        <taxon>Chloridoideae</taxon>
        <taxon>Eragrostideae</taxon>
        <taxon>Eragrostidinae</taxon>
        <taxon>Eragrostis</taxon>
    </lineage>
</organism>
<protein>
    <recommendedName>
        <fullName evidence="3">NB-ARC domain-containing protein</fullName>
    </recommendedName>
</protein>
<dbReference type="Gramene" id="TVU22440">
    <property type="protein sequence ID" value="TVU22440"/>
    <property type="gene ID" value="EJB05_32134"/>
</dbReference>
<accession>A0A5J9UGY7</accession>
<keyword evidence="2" id="KW-1185">Reference proteome</keyword>
<name>A0A5J9UGY7_9POAL</name>
<gene>
    <name evidence="1" type="ORF">EJB05_32134</name>
</gene>